<dbReference type="Gene3D" id="2.30.40.10">
    <property type="entry name" value="Urease, subunit C, domain 1"/>
    <property type="match status" value="1"/>
</dbReference>
<protein>
    <recommendedName>
        <fullName evidence="3 8">N-acetylglucosamine-6-phosphate deacetylase</fullName>
        <ecNumber evidence="2 8">3.5.1.25</ecNumber>
    </recommendedName>
</protein>
<evidence type="ECO:0000256" key="10">
    <source>
        <dbReference type="PIRSR" id="PIRSR038994-2"/>
    </source>
</evidence>
<accession>A0A9P7V6Z5</accession>
<dbReference type="InterPro" id="IPR011059">
    <property type="entry name" value="Metal-dep_hydrolase_composite"/>
</dbReference>
<evidence type="ECO:0000256" key="7">
    <source>
        <dbReference type="ARBA" id="ARBA00047647"/>
    </source>
</evidence>
<evidence type="ECO:0000313" key="13">
    <source>
        <dbReference type="EMBL" id="KAG7192534.1"/>
    </source>
</evidence>
<dbReference type="Gene3D" id="3.20.20.140">
    <property type="entry name" value="Metal-dependent hydrolases"/>
    <property type="match status" value="1"/>
</dbReference>
<dbReference type="GeneID" id="66115003"/>
<dbReference type="NCBIfam" id="TIGR00221">
    <property type="entry name" value="nagA"/>
    <property type="match status" value="1"/>
</dbReference>
<feature type="domain" description="Amidohydrolase-related" evidence="12">
    <location>
        <begin position="53"/>
        <end position="392"/>
    </location>
</feature>
<dbReference type="InterPro" id="IPR006680">
    <property type="entry name" value="Amidohydro-rel"/>
</dbReference>
<evidence type="ECO:0000256" key="2">
    <source>
        <dbReference type="ARBA" id="ARBA00011899"/>
    </source>
</evidence>
<comment type="catalytic activity">
    <reaction evidence="7 8">
        <text>N-acetyl-D-glucosamine 6-phosphate + H2O = D-glucosamine 6-phosphate + acetate</text>
        <dbReference type="Rhea" id="RHEA:22936"/>
        <dbReference type="ChEBI" id="CHEBI:15377"/>
        <dbReference type="ChEBI" id="CHEBI:30089"/>
        <dbReference type="ChEBI" id="CHEBI:57513"/>
        <dbReference type="ChEBI" id="CHEBI:58725"/>
        <dbReference type="EC" id="3.5.1.25"/>
    </reaction>
</comment>
<evidence type="ECO:0000256" key="8">
    <source>
        <dbReference type="PIRNR" id="PIRNR038994"/>
    </source>
</evidence>
<evidence type="ECO:0000256" key="4">
    <source>
        <dbReference type="ARBA" id="ARBA00022723"/>
    </source>
</evidence>
<dbReference type="EMBL" id="JAHMUF010000017">
    <property type="protein sequence ID" value="KAG7192534.1"/>
    <property type="molecule type" value="Genomic_DNA"/>
</dbReference>
<comment type="caution">
    <text evidence="13">The sequence shown here is derived from an EMBL/GenBank/DDBJ whole genome shotgun (WGS) entry which is preliminary data.</text>
</comment>
<dbReference type="SUPFAM" id="SSF51556">
    <property type="entry name" value="Metallo-dependent hydrolases"/>
    <property type="match status" value="1"/>
</dbReference>
<evidence type="ECO:0000256" key="9">
    <source>
        <dbReference type="PIRSR" id="PIRSR038994-1"/>
    </source>
</evidence>
<feature type="binding site" evidence="10">
    <location>
        <begin position="226"/>
        <end position="227"/>
    </location>
    <ligand>
        <name>substrate</name>
    </ligand>
</feature>
<proteinExistence type="inferred from homology"/>
<dbReference type="SUPFAM" id="SSF51338">
    <property type="entry name" value="Composite domain of metallo-dependent hydrolases"/>
    <property type="match status" value="1"/>
</dbReference>
<keyword evidence="4 11" id="KW-0479">Metal-binding</keyword>
<dbReference type="OrthoDB" id="10264777at2759"/>
<dbReference type="PANTHER" id="PTHR11113">
    <property type="entry name" value="N-ACETYLGLUCOSAMINE-6-PHOSPHATE DEACETYLASE"/>
    <property type="match status" value="1"/>
</dbReference>
<dbReference type="EC" id="3.5.1.25" evidence="2 8"/>
<dbReference type="InterPro" id="IPR003764">
    <property type="entry name" value="GlcNAc_6-P_deAcase"/>
</dbReference>
<dbReference type="PIRSF" id="PIRSF038994">
    <property type="entry name" value="NagA"/>
    <property type="match status" value="1"/>
</dbReference>
<feature type="binding site" evidence="10">
    <location>
        <position position="263"/>
    </location>
    <ligand>
        <name>substrate</name>
    </ligand>
</feature>
<organism evidence="13 14">
    <name type="scientific">Scheffersomyces spartinae</name>
    <dbReference type="NCBI Taxonomy" id="45513"/>
    <lineage>
        <taxon>Eukaryota</taxon>
        <taxon>Fungi</taxon>
        <taxon>Dikarya</taxon>
        <taxon>Ascomycota</taxon>
        <taxon>Saccharomycotina</taxon>
        <taxon>Pichiomycetes</taxon>
        <taxon>Debaryomycetaceae</taxon>
        <taxon>Scheffersomyces</taxon>
    </lineage>
</organism>
<feature type="binding site" evidence="10">
    <location>
        <position position="146"/>
    </location>
    <ligand>
        <name>substrate</name>
    </ligand>
</feature>
<evidence type="ECO:0000256" key="5">
    <source>
        <dbReference type="ARBA" id="ARBA00022801"/>
    </source>
</evidence>
<dbReference type="InterPro" id="IPR032466">
    <property type="entry name" value="Metal_Hydrolase"/>
</dbReference>
<dbReference type="PANTHER" id="PTHR11113:SF14">
    <property type="entry name" value="N-ACETYLGLUCOSAMINE-6-PHOSPHATE DEACETYLASE"/>
    <property type="match status" value="1"/>
</dbReference>
<keyword evidence="6 8" id="KW-0119">Carbohydrate metabolism</keyword>
<evidence type="ECO:0000256" key="6">
    <source>
        <dbReference type="ARBA" id="ARBA00023277"/>
    </source>
</evidence>
<keyword evidence="14" id="KW-1185">Reference proteome</keyword>
<evidence type="ECO:0000256" key="1">
    <source>
        <dbReference type="ARBA" id="ARBA00010716"/>
    </source>
</evidence>
<feature type="active site" description="Proton donor/acceptor" evidence="9">
    <location>
        <position position="285"/>
    </location>
</feature>
<gene>
    <name evidence="13" type="ORF">KQ657_001629</name>
</gene>
<keyword evidence="5 8" id="KW-0378">Hydrolase</keyword>
<reference evidence="13" key="1">
    <citation type="submission" date="2021-03" db="EMBL/GenBank/DDBJ databases">
        <authorList>
            <person name="Palmer J.M."/>
        </authorList>
    </citation>
    <scope>NUCLEOTIDE SEQUENCE</scope>
    <source>
        <strain evidence="13">ARV_011</strain>
    </source>
</reference>
<dbReference type="AlphaFoldDB" id="A0A9P7V6Z5"/>
<dbReference type="Pfam" id="PF01979">
    <property type="entry name" value="Amidohydro_1"/>
    <property type="match status" value="1"/>
</dbReference>
<feature type="binding site" evidence="11">
    <location>
        <position position="135"/>
    </location>
    <ligand>
        <name>Zn(2+)</name>
        <dbReference type="ChEBI" id="CHEBI:29105"/>
    </ligand>
</feature>
<feature type="binding site" evidence="10">
    <location>
        <begin position="319"/>
        <end position="321"/>
    </location>
    <ligand>
        <name>substrate</name>
    </ligand>
</feature>
<comment type="similarity">
    <text evidence="1 8">Belongs to the metallo-dependent hydrolases superfamily. NagA family.</text>
</comment>
<feature type="binding site" evidence="10">
    <location>
        <position position="234"/>
    </location>
    <ligand>
        <name>substrate</name>
    </ligand>
</feature>
<dbReference type="RefSeq" id="XP_043048084.1">
    <property type="nucleotide sequence ID" value="XM_043192420.1"/>
</dbReference>
<sequence length="400" mass="43038">MVTRFYNGALCDKGVLKENTTLYVDETTGVILDGSKINVNNVDKHIDLQGNVLAPGFLDIQNNGVYGFNFAIMEGSERQFTDDYQKAMTRYMSTGVTGVCPTVISADKTTYQKVLPHLGATRLSSQCDSLGVHCEGPFISLNKKGCHNPKHLIEDATKVTLADVYGNDPKEIKVVTVAPEIPGIFDQIPLMCQKGWIVSVGHTTASYQQASCAVEKGATLITHLYNAMPAPHHRKAGVVGTITLAGDKGSPTPYFGMIADGIHIDKTMVAMAYRAAPGKCILVTDTMHLYGLPDGVYNWDGQVLRKKGAVVLVDGTETLAGSATDLPSCLRNLMEWADLSLAEAVACVTNHPANVLDLEKKKGYLDPGCDADLVVLNRSGYVQKVFKLGNPVTGSKASKL</sequence>
<dbReference type="GO" id="GO:0008448">
    <property type="term" value="F:N-acetylglucosamine-6-phosphate deacetylase activity"/>
    <property type="evidence" value="ECO:0007669"/>
    <property type="project" value="UniProtKB-UniRule"/>
</dbReference>
<evidence type="ECO:0000256" key="11">
    <source>
        <dbReference type="PIRSR" id="PIRSR038994-3"/>
    </source>
</evidence>
<comment type="cofactor">
    <cofactor evidence="11">
        <name>a divalent metal cation</name>
        <dbReference type="ChEBI" id="CHEBI:60240"/>
    </cofactor>
    <text evidence="11">Binds 1 divalent metal cation per subunit.</text>
</comment>
<dbReference type="GO" id="GO:0006046">
    <property type="term" value="P:N-acetylglucosamine catabolic process"/>
    <property type="evidence" value="ECO:0007669"/>
    <property type="project" value="TreeGrafter"/>
</dbReference>
<name>A0A9P7V6Z5_9ASCO</name>
<evidence type="ECO:0000256" key="3">
    <source>
        <dbReference type="ARBA" id="ARBA00018029"/>
    </source>
</evidence>
<dbReference type="Proteomes" id="UP000790833">
    <property type="component" value="Unassembled WGS sequence"/>
</dbReference>
<dbReference type="GO" id="GO:0046872">
    <property type="term" value="F:metal ion binding"/>
    <property type="evidence" value="ECO:0007669"/>
    <property type="project" value="UniProtKB-KW"/>
</dbReference>
<feature type="binding site" evidence="11">
    <location>
        <position position="223"/>
    </location>
    <ligand>
        <name>Zn(2+)</name>
        <dbReference type="ChEBI" id="CHEBI:29105"/>
    </ligand>
</feature>
<evidence type="ECO:0000259" key="12">
    <source>
        <dbReference type="Pfam" id="PF01979"/>
    </source>
</evidence>
<evidence type="ECO:0000313" key="14">
    <source>
        <dbReference type="Proteomes" id="UP000790833"/>
    </source>
</evidence>
<feature type="binding site" evidence="11">
    <location>
        <position position="202"/>
    </location>
    <ligand>
        <name>Zn(2+)</name>
        <dbReference type="ChEBI" id="CHEBI:29105"/>
    </ligand>
</feature>